<dbReference type="PATRIC" id="fig|33888.3.peg.707"/>
<dbReference type="Proteomes" id="UP000077071">
    <property type="component" value="Chromosome"/>
</dbReference>
<dbReference type="KEGG" id="rtn:A6122_0636"/>
<dbReference type="EMBL" id="CP015515">
    <property type="protein sequence ID" value="AND15792.1"/>
    <property type="molecule type" value="Genomic_DNA"/>
</dbReference>
<gene>
    <name evidence="1" type="ORF">A6122_0636</name>
</gene>
<organism evidence="1 2">
    <name type="scientific">Rathayibacter tritici</name>
    <dbReference type="NCBI Taxonomy" id="33888"/>
    <lineage>
        <taxon>Bacteria</taxon>
        <taxon>Bacillati</taxon>
        <taxon>Actinomycetota</taxon>
        <taxon>Actinomycetes</taxon>
        <taxon>Micrococcales</taxon>
        <taxon>Microbacteriaceae</taxon>
        <taxon>Rathayibacter</taxon>
    </lineage>
</organism>
<keyword evidence="2" id="KW-1185">Reference proteome</keyword>
<sequence length="437" mass="46891">MPLASIPPGSTVGVIGLGLTFYDVMAALTEGRGGRFHVTDDGSYDYIPSGDEPVLVAGSRSSLPVLGRGKNQKDADFRYSPRLFRPEKVLSRSSTPLSFTKDVWPWLHAEMQLVYYETAIRRDAGADAARSFVSSTVATLDVDDTSRISRFAERFGIADLPPLDLDLLTRPFSGRQFPTSEAFTSALTRVIRSDISHSVQGNVDSPLKAALEVLRDSRASIRELVDFGGLTPRSHRDEFLAWFAPRASFLAAGPPVHRVRQVLALIEAGSLTIVGPDVRVRVSKDSPGFVMDSPHVCSPPSRVSMLIDARIPTPNVSSDTSTLTRSLLSRGVITSFINCAGSDSFDTGGVAVSRSPYHPIGSTGSADRGIYVLGIPTEHTRWFMQAGSSRPGFWTDFVRDADAIAADVLGAALATTTTSVSTTESSVGDELHAANTG</sequence>
<evidence type="ECO:0000313" key="1">
    <source>
        <dbReference type="EMBL" id="AND15792.1"/>
    </source>
</evidence>
<evidence type="ECO:0000313" key="2">
    <source>
        <dbReference type="Proteomes" id="UP000077071"/>
    </source>
</evidence>
<dbReference type="AlphaFoldDB" id="A0A160KQK3"/>
<proteinExistence type="predicted"/>
<dbReference type="STRING" id="33888.A6122_0636"/>
<name>A0A160KQK3_9MICO</name>
<reference evidence="1 2" key="1">
    <citation type="submission" date="2016-05" db="EMBL/GenBank/DDBJ databases">
        <title>Complete genome sequence of Rathayibacter tritici NCPPB 1953.</title>
        <authorList>
            <person name="Park J."/>
            <person name="Lee H.-H."/>
            <person name="Lee S.-W."/>
            <person name="Seo Y.-S."/>
        </authorList>
    </citation>
    <scope>NUCLEOTIDE SEQUENCE [LARGE SCALE GENOMIC DNA]</scope>
    <source>
        <strain evidence="1 2">NCPPB 1953</strain>
    </source>
</reference>
<protein>
    <submittedName>
        <fullName evidence="1">Uncharacterized protein</fullName>
    </submittedName>
</protein>
<accession>A0A160KQK3</accession>